<gene>
    <name evidence="1" type="ORF">AC578_2730</name>
</gene>
<evidence type="ECO:0000313" key="1">
    <source>
        <dbReference type="EMBL" id="KXT01747.1"/>
    </source>
</evidence>
<keyword evidence="2" id="KW-1185">Reference proteome</keyword>
<evidence type="ECO:0008006" key="3">
    <source>
        <dbReference type="Google" id="ProtNLM"/>
    </source>
</evidence>
<name>A0A139HH52_9PEZI</name>
<proteinExistence type="predicted"/>
<accession>A0A139HH52</accession>
<dbReference type="Proteomes" id="UP000070133">
    <property type="component" value="Unassembled WGS sequence"/>
</dbReference>
<dbReference type="PANTHER" id="PTHR32015">
    <property type="entry name" value="FASTING INDUCED LIPASE"/>
    <property type="match status" value="1"/>
</dbReference>
<dbReference type="GO" id="GO:0016042">
    <property type="term" value="P:lipid catabolic process"/>
    <property type="evidence" value="ECO:0007669"/>
    <property type="project" value="InterPro"/>
</dbReference>
<dbReference type="EMBL" id="LFZN01000051">
    <property type="protein sequence ID" value="KXT01747.1"/>
    <property type="molecule type" value="Genomic_DNA"/>
</dbReference>
<evidence type="ECO:0000313" key="2">
    <source>
        <dbReference type="Proteomes" id="UP000070133"/>
    </source>
</evidence>
<dbReference type="InterPro" id="IPR029058">
    <property type="entry name" value="AB_hydrolase_fold"/>
</dbReference>
<protein>
    <recommendedName>
        <fullName evidence="3">AB hydrolase-1 domain-containing protein</fullName>
    </recommendedName>
</protein>
<dbReference type="OrthoDB" id="431202at2759"/>
<dbReference type="Gene3D" id="3.40.50.1820">
    <property type="entry name" value="alpha/beta hydrolase"/>
    <property type="match status" value="1"/>
</dbReference>
<reference evidence="1 2" key="1">
    <citation type="submission" date="2015-07" db="EMBL/GenBank/DDBJ databases">
        <title>Comparative genomics of the Sigatoka disease complex on banana suggests a link between parallel evolutionary changes in Pseudocercospora fijiensis and Pseudocercospora eumusae and increased virulence on the banana host.</title>
        <authorList>
            <person name="Chang T.-C."/>
            <person name="Salvucci A."/>
            <person name="Crous P.W."/>
            <person name="Stergiopoulos I."/>
        </authorList>
    </citation>
    <scope>NUCLEOTIDE SEQUENCE [LARGE SCALE GENOMIC DNA]</scope>
    <source>
        <strain evidence="1 2">CBS 114824</strain>
    </source>
</reference>
<comment type="caution">
    <text evidence="1">The sequence shown here is derived from an EMBL/GenBank/DDBJ whole genome shotgun (WGS) entry which is preliminary data.</text>
</comment>
<dbReference type="InterPro" id="IPR002918">
    <property type="entry name" value="Lipase_EstA/Esterase_EstB"/>
</dbReference>
<dbReference type="SUPFAM" id="SSF53474">
    <property type="entry name" value="alpha/beta-Hydrolases"/>
    <property type="match status" value="1"/>
</dbReference>
<dbReference type="PANTHER" id="PTHR32015:SF1">
    <property type="entry name" value="LIPASE"/>
    <property type="match status" value="1"/>
</dbReference>
<dbReference type="AlphaFoldDB" id="A0A139HH52"/>
<dbReference type="Pfam" id="PF01674">
    <property type="entry name" value="Lipase_2"/>
    <property type="match status" value="1"/>
</dbReference>
<sequence>MDLAMIANNPFLSMASREPDSKRSHADLLGPGFVAAFRTHQMYRSRSALGQYTTTNHNREVRANYIRKNGRLGRKYWSWTSFLAGLSVPASLLDFCNMALRAFLLATLALASPVVQRDAELVKRQYPPPNHNDFSCRSTTHPNPVVLFHGLGATYYEDLNQLETYLKTQGFCTFSITYGAYPQFPYVGGLRPIADSAAELATFIRKVKARTGASKIDFVGHSEGAFQTLYVSKFESGISSFVQRIIAIAPPTHGTTFANLYTLSYIGGDLTNGLVNQILNTVGCAACADVVTNGPAVQRLNSNGPIVQSGNQLTVLASKYDELVTPTYTAFVNETGVKNYHVQDFCPNDPVGHIGEAYDRNVWAIVKNTLSDSSKIGPDVCTYGSPGR</sequence>
<dbReference type="GO" id="GO:0016298">
    <property type="term" value="F:lipase activity"/>
    <property type="evidence" value="ECO:0007669"/>
    <property type="project" value="TreeGrafter"/>
</dbReference>
<organism evidence="1 2">
    <name type="scientific">Pseudocercospora eumusae</name>
    <dbReference type="NCBI Taxonomy" id="321146"/>
    <lineage>
        <taxon>Eukaryota</taxon>
        <taxon>Fungi</taxon>
        <taxon>Dikarya</taxon>
        <taxon>Ascomycota</taxon>
        <taxon>Pezizomycotina</taxon>
        <taxon>Dothideomycetes</taxon>
        <taxon>Dothideomycetidae</taxon>
        <taxon>Mycosphaerellales</taxon>
        <taxon>Mycosphaerellaceae</taxon>
        <taxon>Pseudocercospora</taxon>
    </lineage>
</organism>